<dbReference type="AlphaFoldDB" id="M2UP81"/>
<accession>M2UP81</accession>
<evidence type="ECO:0000313" key="1">
    <source>
        <dbReference type="EMBL" id="EMD89753.1"/>
    </source>
</evidence>
<dbReference type="EMBL" id="KB445571">
    <property type="protein sequence ID" value="EMD95116.1"/>
    <property type="molecule type" value="Genomic_DNA"/>
</dbReference>
<organism evidence="1 3">
    <name type="scientific">Cochliobolus heterostrophus (strain C5 / ATCC 48332 / race O)</name>
    <name type="common">Southern corn leaf blight fungus</name>
    <name type="synonym">Bipolaris maydis</name>
    <dbReference type="NCBI Taxonomy" id="701091"/>
    <lineage>
        <taxon>Eukaryota</taxon>
        <taxon>Fungi</taxon>
        <taxon>Dikarya</taxon>
        <taxon>Ascomycota</taxon>
        <taxon>Pezizomycotina</taxon>
        <taxon>Dothideomycetes</taxon>
        <taxon>Pleosporomycetidae</taxon>
        <taxon>Pleosporales</taxon>
        <taxon>Pleosporineae</taxon>
        <taxon>Pleosporaceae</taxon>
        <taxon>Bipolaris</taxon>
    </lineage>
</organism>
<protein>
    <submittedName>
        <fullName evidence="1">Uncharacterized protein</fullName>
    </submittedName>
</protein>
<feature type="non-terminal residue" evidence="1">
    <location>
        <position position="1"/>
    </location>
</feature>
<reference evidence="1" key="2">
    <citation type="submission" date="2012-06" db="EMBL/GenBank/DDBJ databases">
        <title>Comparative genome structure, secondary metabolite and effector coding capacity across Cochliobolus pathogens.</title>
        <authorList>
            <consortium name="US DOE Joint Genome Institute (JGI-PGF)"/>
            <person name="Condon B.J."/>
            <person name="Leng Y."/>
            <person name="Wu D."/>
            <person name="Bushley K.E."/>
            <person name="Ohm R.A."/>
            <person name="Otillar R."/>
            <person name="Martin J."/>
            <person name="Schackwitz W."/>
            <person name="Grimwood J."/>
            <person name="MohdZainudin N."/>
            <person name="Xue C."/>
            <person name="Wang R."/>
            <person name="Dhillon B."/>
            <person name="Tu Z.J."/>
            <person name="Steffenson B.J."/>
            <person name="Salamov A."/>
            <person name="Sun H."/>
            <person name="Lowry S."/>
            <person name="LaButti K."/>
            <person name="Han J."/>
            <person name="Copeland A."/>
            <person name="Lindquist E."/>
            <person name="Lucas S."/>
            <person name="Barry K."/>
            <person name="Schmutz J."/>
            <person name="Baker S."/>
            <person name="Grigoriev I.V."/>
            <person name="Zhong S."/>
            <person name="Turgeon B.G."/>
        </authorList>
    </citation>
    <scope>NUCLEOTIDE SEQUENCE</scope>
    <source>
        <strain evidence="1">C5</strain>
    </source>
</reference>
<reference evidence="3" key="3">
    <citation type="journal article" date="2013" name="PLoS Genet.">
        <title>Comparative genome structure, secondary metabolite, and effector coding capacity across Cochliobolus pathogens.</title>
        <authorList>
            <person name="Condon B.J."/>
            <person name="Leng Y."/>
            <person name="Wu D."/>
            <person name="Bushley K.E."/>
            <person name="Ohm R.A."/>
            <person name="Otillar R."/>
            <person name="Martin J."/>
            <person name="Schackwitz W."/>
            <person name="Grimwood J."/>
            <person name="MohdZainudin N."/>
            <person name="Xue C."/>
            <person name="Wang R."/>
            <person name="Manning V.A."/>
            <person name="Dhillon B."/>
            <person name="Tu Z.J."/>
            <person name="Steffenson B.J."/>
            <person name="Salamov A."/>
            <person name="Sun H."/>
            <person name="Lowry S."/>
            <person name="LaButti K."/>
            <person name="Han J."/>
            <person name="Copeland A."/>
            <person name="Lindquist E."/>
            <person name="Barry K."/>
            <person name="Schmutz J."/>
            <person name="Baker S.E."/>
            <person name="Ciuffetti L.M."/>
            <person name="Grigoriev I.V."/>
            <person name="Zhong S."/>
            <person name="Turgeon B.G."/>
        </authorList>
    </citation>
    <scope>NUCLEOTIDE SEQUENCE [LARGE SCALE GENOMIC DNA]</scope>
    <source>
        <strain evidence="3">C5 / ATCC 48332 / race O</strain>
    </source>
</reference>
<proteinExistence type="predicted"/>
<dbReference type="HOGENOM" id="CLU_2819406_0_0_1"/>
<dbReference type="Proteomes" id="UP000016936">
    <property type="component" value="Unassembled WGS sequence"/>
</dbReference>
<gene>
    <name evidence="2" type="ORF">COCHEDRAFT_1019946</name>
    <name evidence="1" type="ORF">COCHEDRAFT_1022003</name>
</gene>
<evidence type="ECO:0000313" key="2">
    <source>
        <dbReference type="EMBL" id="EMD95116.1"/>
    </source>
</evidence>
<evidence type="ECO:0000313" key="3">
    <source>
        <dbReference type="Proteomes" id="UP000016936"/>
    </source>
</evidence>
<keyword evidence="3" id="KW-1185">Reference proteome</keyword>
<dbReference type="OrthoDB" id="10360953at2759"/>
<name>M2UP81_COCH5</name>
<reference evidence="1 3" key="1">
    <citation type="journal article" date="2012" name="PLoS Pathog.">
        <title>Diverse lifestyles and strategies of plant pathogenesis encoded in the genomes of eighteen Dothideomycetes fungi.</title>
        <authorList>
            <person name="Ohm R.A."/>
            <person name="Feau N."/>
            <person name="Henrissat B."/>
            <person name="Schoch C.L."/>
            <person name="Horwitz B.A."/>
            <person name="Barry K.W."/>
            <person name="Condon B.J."/>
            <person name="Copeland A.C."/>
            <person name="Dhillon B."/>
            <person name="Glaser F."/>
            <person name="Hesse C.N."/>
            <person name="Kosti I."/>
            <person name="LaButti K."/>
            <person name="Lindquist E.A."/>
            <person name="Lucas S."/>
            <person name="Salamov A.A."/>
            <person name="Bradshaw R.E."/>
            <person name="Ciuffetti L."/>
            <person name="Hamelin R.C."/>
            <person name="Kema G.H.J."/>
            <person name="Lawrence C."/>
            <person name="Scott J.A."/>
            <person name="Spatafora J.W."/>
            <person name="Turgeon B.G."/>
            <person name="de Wit P.J.G.M."/>
            <person name="Zhong S."/>
            <person name="Goodwin S.B."/>
            <person name="Grigoriev I.V."/>
        </authorList>
    </citation>
    <scope>NUCLEOTIDE SEQUENCE [LARGE SCALE GENOMIC DNA]</scope>
    <source>
        <strain evidence="1">C5</strain>
        <strain evidence="3">C5 / ATCC 48332 / race O</strain>
    </source>
</reference>
<dbReference type="EMBL" id="KB445578">
    <property type="protein sequence ID" value="EMD89753.1"/>
    <property type="molecule type" value="Genomic_DNA"/>
</dbReference>
<sequence length="67" mass="7412">LYCSWYLTGPSVSCLKDSHSTPIKRPVNRGPRKGLNTSLQTWCCCVWLLARHVKAGGWGQGSLFASM</sequence>